<dbReference type="Proteomes" id="UP000301751">
    <property type="component" value="Unassembled WGS sequence"/>
</dbReference>
<keyword evidence="2 4" id="KW-0808">Transferase</keyword>
<dbReference type="GO" id="GO:0008168">
    <property type="term" value="F:methyltransferase activity"/>
    <property type="evidence" value="ECO:0007669"/>
    <property type="project" value="UniProtKB-KW"/>
</dbReference>
<evidence type="ECO:0000259" key="3">
    <source>
        <dbReference type="Pfam" id="PF10017"/>
    </source>
</evidence>
<sequence>MHNTPQFIQLHQADHASLAAEATAGLLAPAAAVSPKFFYDALGSRLFDVITELPEYYPTRTEAAIVDQHGPAIAQAVLSACGSAPVMVDLGAGNCAKAARLFPLLEPRRYVAVDISVDYLRQALHDLQRRHPAMGLAGVGLDFSSQLQLPAGLVDGPALVFYPGSSIGNFSPDAALQLLRQARTLAAGGAMLIGVDLVKPVAQLEAAYDDALGVTAAFNLNLLNHLNRLLGSDFQLRDWRHVALFDAVQSRIEMHLAARQATTVRWPGSVRVFAAGERIHTENSYKWTPAAFTALLHRAGFAQVQHWTDPQGWFGVCLASG</sequence>
<dbReference type="RefSeq" id="WP_137733051.1">
    <property type="nucleotide sequence ID" value="NZ_BJCL01000005.1"/>
</dbReference>
<dbReference type="InterPro" id="IPR051128">
    <property type="entry name" value="EgtD_Methyltrsf_superfamily"/>
</dbReference>
<dbReference type="InterPro" id="IPR019257">
    <property type="entry name" value="MeTrfase_dom"/>
</dbReference>
<evidence type="ECO:0000256" key="2">
    <source>
        <dbReference type="ARBA" id="ARBA00022679"/>
    </source>
</evidence>
<dbReference type="PANTHER" id="PTHR43397:SF1">
    <property type="entry name" value="ERGOTHIONEINE BIOSYNTHESIS PROTEIN 1"/>
    <property type="match status" value="1"/>
</dbReference>
<dbReference type="OrthoDB" id="5289726at2"/>
<evidence type="ECO:0000313" key="4">
    <source>
        <dbReference type="EMBL" id="GCL63314.1"/>
    </source>
</evidence>
<proteinExistence type="predicted"/>
<dbReference type="InterPro" id="IPR029063">
    <property type="entry name" value="SAM-dependent_MTases_sf"/>
</dbReference>
<comment type="caution">
    <text evidence="4">The sequence shown here is derived from an EMBL/GenBank/DDBJ whole genome shotgun (WGS) entry which is preliminary data.</text>
</comment>
<evidence type="ECO:0000256" key="1">
    <source>
        <dbReference type="ARBA" id="ARBA00022603"/>
    </source>
</evidence>
<dbReference type="NCBIfam" id="TIGR03438">
    <property type="entry name" value="egtD_ergothio"/>
    <property type="match status" value="1"/>
</dbReference>
<protein>
    <submittedName>
        <fullName evidence="4">Dimethylhistidine N-methyltransferase</fullName>
    </submittedName>
</protein>
<accession>A0A480AP24</accession>
<name>A0A480AP24_9BURK</name>
<dbReference type="AlphaFoldDB" id="A0A480AP24"/>
<dbReference type="PIRSF" id="PIRSF018005">
    <property type="entry name" value="UCP018005"/>
    <property type="match status" value="1"/>
</dbReference>
<gene>
    <name evidence="4" type="ORF">AQPW35_23950</name>
</gene>
<organism evidence="4 5">
    <name type="scientific">Pseudaquabacterium pictum</name>
    <dbReference type="NCBI Taxonomy" id="2315236"/>
    <lineage>
        <taxon>Bacteria</taxon>
        <taxon>Pseudomonadati</taxon>
        <taxon>Pseudomonadota</taxon>
        <taxon>Betaproteobacteria</taxon>
        <taxon>Burkholderiales</taxon>
        <taxon>Sphaerotilaceae</taxon>
        <taxon>Pseudaquabacterium</taxon>
    </lineage>
</organism>
<keyword evidence="1 4" id="KW-0489">Methyltransferase</keyword>
<evidence type="ECO:0000313" key="5">
    <source>
        <dbReference type="Proteomes" id="UP000301751"/>
    </source>
</evidence>
<dbReference type="SUPFAM" id="SSF53335">
    <property type="entry name" value="S-adenosyl-L-methionine-dependent methyltransferases"/>
    <property type="match status" value="1"/>
</dbReference>
<dbReference type="InterPro" id="IPR017804">
    <property type="entry name" value="MeTrfase_EgtD-like"/>
</dbReference>
<dbReference type="InterPro" id="IPR035094">
    <property type="entry name" value="EgtD"/>
</dbReference>
<dbReference type="GO" id="GO:0032259">
    <property type="term" value="P:methylation"/>
    <property type="evidence" value="ECO:0007669"/>
    <property type="project" value="UniProtKB-KW"/>
</dbReference>
<dbReference type="Pfam" id="PF10017">
    <property type="entry name" value="Methyltransf_33"/>
    <property type="match status" value="1"/>
</dbReference>
<reference evidence="5" key="1">
    <citation type="submission" date="2019-03" db="EMBL/GenBank/DDBJ databases">
        <title>Aquabacterium pictum sp.nov., the first bacteriochlorophyll a-containing freshwater bacterium in the genus Aquabacterium of the class Betaproteobacteria.</title>
        <authorList>
            <person name="Hirose S."/>
            <person name="Tank M."/>
            <person name="Hara E."/>
            <person name="Tamaki H."/>
            <person name="Takaichi S."/>
            <person name="Haruta S."/>
            <person name="Hanada S."/>
        </authorList>
    </citation>
    <scope>NUCLEOTIDE SEQUENCE [LARGE SCALE GENOMIC DNA]</scope>
    <source>
        <strain evidence="5">W35</strain>
    </source>
</reference>
<feature type="domain" description="Histidine-specific methyltransferase SAM-dependent" evidence="3">
    <location>
        <begin position="19"/>
        <end position="319"/>
    </location>
</feature>
<dbReference type="EMBL" id="BJCL01000005">
    <property type="protein sequence ID" value="GCL63314.1"/>
    <property type="molecule type" value="Genomic_DNA"/>
</dbReference>
<dbReference type="PANTHER" id="PTHR43397">
    <property type="entry name" value="ERGOTHIONEINE BIOSYNTHESIS PROTEIN 1"/>
    <property type="match status" value="1"/>
</dbReference>
<keyword evidence="5" id="KW-1185">Reference proteome</keyword>
<dbReference type="Gene3D" id="3.40.50.150">
    <property type="entry name" value="Vaccinia Virus protein VP39"/>
    <property type="match status" value="1"/>
</dbReference>